<dbReference type="CDD" id="cd11614">
    <property type="entry name" value="SAF_CpaB_FlgA_like"/>
    <property type="match status" value="1"/>
</dbReference>
<dbReference type="Pfam" id="PF16976">
    <property type="entry name" value="RcpC"/>
    <property type="match status" value="1"/>
</dbReference>
<dbReference type="NCBIfam" id="TIGR03177">
    <property type="entry name" value="pilus_cpaB"/>
    <property type="match status" value="1"/>
</dbReference>
<dbReference type="Proteomes" id="UP000282211">
    <property type="component" value="Unassembled WGS sequence"/>
</dbReference>
<evidence type="ECO:0000259" key="1">
    <source>
        <dbReference type="SMART" id="SM00858"/>
    </source>
</evidence>
<dbReference type="InterPro" id="IPR017592">
    <property type="entry name" value="Pilus_assmbl_Flp-typ_CpaB"/>
</dbReference>
<dbReference type="RefSeq" id="WP_121099960.1">
    <property type="nucleotide sequence ID" value="NZ_RBII01000001.1"/>
</dbReference>
<sequence>MDSGKIKKLALLGGLLVVTFVGYKTFLTPEPVVATSVEPVVEQVEYVEVLMASADIPMGAQLNSDLVSWVPWPKESLLPTLITNAEEDRPQAMEEFENANARARYAIFEGEPIIDAKVVLAGDKGVLASLISPGMRAVTTRISVETAAGGFIQPGDRVDVILTEQFDLQRNTQSSNQSSGIVRDEVHISNILFENVQVLAIDQTYATDPEGEPYVIGSSATFELSPADTVLLQEAQSSGELSLTLRGINSSRSIVASKAKKSVYKQEVTPPDLVVYRSGQPQRVAIRGQ</sequence>
<dbReference type="InterPro" id="IPR031571">
    <property type="entry name" value="RcpC_dom"/>
</dbReference>
<dbReference type="SMART" id="SM00858">
    <property type="entry name" value="SAF"/>
    <property type="match status" value="1"/>
</dbReference>
<reference evidence="2 3" key="1">
    <citation type="submission" date="2018-10" db="EMBL/GenBank/DDBJ databases">
        <title>Genomic Encyclopedia of Type Strains, Phase IV (KMG-IV): sequencing the most valuable type-strain genomes for metagenomic binning, comparative biology and taxonomic classification.</title>
        <authorList>
            <person name="Goeker M."/>
        </authorList>
    </citation>
    <scope>NUCLEOTIDE SEQUENCE [LARGE SCALE GENOMIC DNA]</scope>
    <source>
        <strain evidence="2 3">DSM 22008</strain>
    </source>
</reference>
<accession>A0A420WM55</accession>
<feature type="domain" description="SAF" evidence="1">
    <location>
        <begin position="47"/>
        <end position="119"/>
    </location>
</feature>
<evidence type="ECO:0000313" key="3">
    <source>
        <dbReference type="Proteomes" id="UP000282211"/>
    </source>
</evidence>
<dbReference type="AlphaFoldDB" id="A0A420WM55"/>
<comment type="caution">
    <text evidence="2">The sequence shown here is derived from an EMBL/GenBank/DDBJ whole genome shotgun (WGS) entry which is preliminary data.</text>
</comment>
<dbReference type="EMBL" id="RBII01000001">
    <property type="protein sequence ID" value="RKQ72070.1"/>
    <property type="molecule type" value="Genomic_DNA"/>
</dbReference>
<gene>
    <name evidence="2" type="ORF">DES40_1407</name>
</gene>
<name>A0A420WM55_9PROT</name>
<dbReference type="Pfam" id="PF08666">
    <property type="entry name" value="SAF"/>
    <property type="match status" value="1"/>
</dbReference>
<evidence type="ECO:0000313" key="2">
    <source>
        <dbReference type="EMBL" id="RKQ72070.1"/>
    </source>
</evidence>
<proteinExistence type="predicted"/>
<keyword evidence="3" id="KW-1185">Reference proteome</keyword>
<dbReference type="InParanoid" id="A0A420WM55"/>
<protein>
    <submittedName>
        <fullName evidence="2">Pilus assembly protein CpaB</fullName>
    </submittedName>
</protein>
<dbReference type="InterPro" id="IPR013974">
    <property type="entry name" value="SAF"/>
</dbReference>
<organism evidence="2 3">
    <name type="scientific">Litorimonas taeanensis</name>
    <dbReference type="NCBI Taxonomy" id="568099"/>
    <lineage>
        <taxon>Bacteria</taxon>
        <taxon>Pseudomonadati</taxon>
        <taxon>Pseudomonadota</taxon>
        <taxon>Alphaproteobacteria</taxon>
        <taxon>Maricaulales</taxon>
        <taxon>Robiginitomaculaceae</taxon>
    </lineage>
</organism>
<dbReference type="OrthoDB" id="163768at2"/>